<dbReference type="AlphaFoldDB" id="A0A6I2MFR5"/>
<keyword evidence="2" id="KW-1185">Reference proteome</keyword>
<evidence type="ECO:0000313" key="2">
    <source>
        <dbReference type="Proteomes" id="UP000441585"/>
    </source>
</evidence>
<organism evidence="1 2">
    <name type="scientific">Metabacillus idriensis</name>
    <dbReference type="NCBI Taxonomy" id="324768"/>
    <lineage>
        <taxon>Bacteria</taxon>
        <taxon>Bacillati</taxon>
        <taxon>Bacillota</taxon>
        <taxon>Bacilli</taxon>
        <taxon>Bacillales</taxon>
        <taxon>Bacillaceae</taxon>
        <taxon>Metabacillus</taxon>
    </lineage>
</organism>
<dbReference type="PANTHER" id="PTHR41317:SF1">
    <property type="entry name" value="PD-(D_E)XK NUCLEASE FAMILY TRANSPOSASE"/>
    <property type="match status" value="1"/>
</dbReference>
<dbReference type="InterPro" id="IPR010106">
    <property type="entry name" value="RpnA"/>
</dbReference>
<dbReference type="Pfam" id="PF12784">
    <property type="entry name" value="PDDEXK_2"/>
    <property type="match status" value="1"/>
</dbReference>
<dbReference type="NCBIfam" id="TIGR01784">
    <property type="entry name" value="T_den_put_tspse"/>
    <property type="match status" value="1"/>
</dbReference>
<protein>
    <submittedName>
        <fullName evidence="1">Rpn family recombination-promoting nuclease/putative transposase</fullName>
    </submittedName>
</protein>
<gene>
    <name evidence="1" type="ORF">GJU41_19685</name>
</gene>
<sequence>MMKRLKPLNDFVFKKLFGENKDKDLLIGFLNTVLENDVEDLYIVEEKLNKEKIDDKQGILDIKAICYTGEKINIEVQLANEYNMKERTLFYWSKLFAEDFKAAEKYSDLNKTITINILGFNYLEDIESYHSSYKIYEDKTQKLLTDLLEIHFIEMPKFNEIDVDLHNPLHRWLLFLRGDSVKQPNLEEVFILDQLVAKAEDKLRRLSADEETIRMYQLREKFIADQKTQIDGAKNEKAIEIAKSLLKIPSMSVQDVANHTGLPLNKVKDLEKEVR</sequence>
<dbReference type="EMBL" id="WKKF01000009">
    <property type="protein sequence ID" value="MRX56184.1"/>
    <property type="molecule type" value="Genomic_DNA"/>
</dbReference>
<dbReference type="Proteomes" id="UP000441585">
    <property type="component" value="Unassembled WGS sequence"/>
</dbReference>
<accession>A0A6I2MFR5</accession>
<evidence type="ECO:0000313" key="1">
    <source>
        <dbReference type="EMBL" id="MRX56184.1"/>
    </source>
</evidence>
<reference evidence="1 2" key="1">
    <citation type="submission" date="2019-11" db="EMBL/GenBank/DDBJ databases">
        <title>Bacillus idriensis genome.</title>
        <authorList>
            <person name="Konopka E.N."/>
            <person name="Newman J.D."/>
        </authorList>
    </citation>
    <scope>NUCLEOTIDE SEQUENCE [LARGE SCALE GENOMIC DNA]</scope>
    <source>
        <strain evidence="1 2">DSM 19097</strain>
    </source>
</reference>
<proteinExistence type="predicted"/>
<dbReference type="PANTHER" id="PTHR41317">
    <property type="entry name" value="PD-(D_E)XK NUCLEASE FAMILY TRANSPOSASE"/>
    <property type="match status" value="1"/>
</dbReference>
<comment type="caution">
    <text evidence="1">The sequence shown here is derived from an EMBL/GenBank/DDBJ whole genome shotgun (WGS) entry which is preliminary data.</text>
</comment>
<name>A0A6I2MFR5_9BACI</name>